<comment type="caution">
    <text evidence="5">The sequence shown here is derived from an EMBL/GenBank/DDBJ whole genome shotgun (WGS) entry which is preliminary data.</text>
</comment>
<dbReference type="PANTHER" id="PTHR36150">
    <property type="entry name" value="DNA GYRASE INHIBITOR YACG"/>
    <property type="match status" value="1"/>
</dbReference>
<evidence type="ECO:0000256" key="1">
    <source>
        <dbReference type="ARBA" id="ARBA00022723"/>
    </source>
</evidence>
<dbReference type="OrthoDB" id="9809663at2"/>
<evidence type="ECO:0000256" key="3">
    <source>
        <dbReference type="HAMAP-Rule" id="MF_00649"/>
    </source>
</evidence>
<dbReference type="PANTHER" id="PTHR36150:SF1">
    <property type="entry name" value="DNA GYRASE INHIBITOR YACG"/>
    <property type="match status" value="1"/>
</dbReference>
<keyword evidence="6" id="KW-1185">Reference proteome</keyword>
<feature type="binding site" evidence="3">
    <location>
        <position position="9"/>
    </location>
    <ligand>
        <name>Zn(2+)</name>
        <dbReference type="ChEBI" id="CHEBI:29105"/>
    </ligand>
</feature>
<dbReference type="InterPro" id="IPR005584">
    <property type="entry name" value="DNA_gyrase_inhibitor_YacG"/>
</dbReference>
<dbReference type="GO" id="GO:0006355">
    <property type="term" value="P:regulation of DNA-templated transcription"/>
    <property type="evidence" value="ECO:0007669"/>
    <property type="project" value="InterPro"/>
</dbReference>
<sequence>MSKPRYVRCPQCGKDALWAPENAWRPFCSERCKQIDLGAWAAGSYSIPGQPTDDEIGAPGTDFREQNRD</sequence>
<dbReference type="HAMAP" id="MF_00649">
    <property type="entry name" value="DNA_gyrase_inhibitor_YacG"/>
    <property type="match status" value="1"/>
</dbReference>
<comment type="subunit">
    <text evidence="3">Interacts with GyrB.</text>
</comment>
<dbReference type="SUPFAM" id="SSF57716">
    <property type="entry name" value="Glucocorticoid receptor-like (DNA-binding domain)"/>
    <property type="match status" value="1"/>
</dbReference>
<proteinExistence type="inferred from homology"/>
<reference evidence="5 6" key="1">
    <citation type="submission" date="2016-10" db="EMBL/GenBank/DDBJ databases">
        <title>Alkaliphiles isolated from bioreactors.</title>
        <authorList>
            <person name="Salah Z."/>
            <person name="Rout S.P."/>
            <person name="Humphreys P.N."/>
        </authorList>
    </citation>
    <scope>NUCLEOTIDE SEQUENCE [LARGE SCALE GENOMIC DNA]</scope>
    <source>
        <strain evidence="5 6">ZS02</strain>
    </source>
</reference>
<dbReference type="AlphaFoldDB" id="A0A1R1I2P1"/>
<protein>
    <recommendedName>
        <fullName evidence="3">DNA gyrase inhibitor YacG</fullName>
    </recommendedName>
</protein>
<evidence type="ECO:0000256" key="2">
    <source>
        <dbReference type="ARBA" id="ARBA00022833"/>
    </source>
</evidence>
<dbReference type="GO" id="GO:0008657">
    <property type="term" value="F:DNA topoisomerase type II (double strand cut, ATP-hydrolyzing) inhibitor activity"/>
    <property type="evidence" value="ECO:0007669"/>
    <property type="project" value="UniProtKB-UniRule"/>
</dbReference>
<dbReference type="InterPro" id="IPR013088">
    <property type="entry name" value="Znf_NHR/GATA"/>
</dbReference>
<keyword evidence="1 3" id="KW-0479">Metal-binding</keyword>
<dbReference type="Gene3D" id="3.30.50.10">
    <property type="entry name" value="Erythroid Transcription Factor GATA-1, subunit A"/>
    <property type="match status" value="1"/>
</dbReference>
<feature type="region of interest" description="Disordered" evidence="4">
    <location>
        <begin position="46"/>
        <end position="69"/>
    </location>
</feature>
<feature type="binding site" evidence="3">
    <location>
        <position position="12"/>
    </location>
    <ligand>
        <name>Zn(2+)</name>
        <dbReference type="ChEBI" id="CHEBI:29105"/>
    </ligand>
</feature>
<gene>
    <name evidence="3" type="primary">yacG</name>
    <name evidence="5" type="ORF">BJN45_11965</name>
</gene>
<evidence type="ECO:0000313" key="6">
    <source>
        <dbReference type="Proteomes" id="UP000187526"/>
    </source>
</evidence>
<dbReference type="RefSeq" id="WP_076095532.1">
    <property type="nucleotide sequence ID" value="NZ_MTHD01000004.1"/>
</dbReference>
<keyword evidence="2 3" id="KW-0862">Zinc</keyword>
<feature type="binding site" evidence="3">
    <location>
        <position position="28"/>
    </location>
    <ligand>
        <name>Zn(2+)</name>
        <dbReference type="ChEBI" id="CHEBI:29105"/>
    </ligand>
</feature>
<accession>A0A1R1I2P1</accession>
<name>A0A1R1I2P1_9RHOO</name>
<dbReference type="Pfam" id="PF03884">
    <property type="entry name" value="YacG"/>
    <property type="match status" value="1"/>
</dbReference>
<dbReference type="STRING" id="418702.BJN45_11965"/>
<feature type="binding site" evidence="3">
    <location>
        <position position="32"/>
    </location>
    <ligand>
        <name>Zn(2+)</name>
        <dbReference type="ChEBI" id="CHEBI:29105"/>
    </ligand>
</feature>
<evidence type="ECO:0000313" key="5">
    <source>
        <dbReference type="EMBL" id="OMG52957.1"/>
    </source>
</evidence>
<dbReference type="Proteomes" id="UP000187526">
    <property type="component" value="Unassembled WGS sequence"/>
</dbReference>
<comment type="cofactor">
    <cofactor evidence="3">
        <name>Zn(2+)</name>
        <dbReference type="ChEBI" id="CHEBI:29105"/>
    </cofactor>
    <text evidence="3">Binds 1 zinc ion.</text>
</comment>
<organism evidence="5 6">
    <name type="scientific">Azonexus hydrophilus</name>
    <dbReference type="NCBI Taxonomy" id="418702"/>
    <lineage>
        <taxon>Bacteria</taxon>
        <taxon>Pseudomonadati</taxon>
        <taxon>Pseudomonadota</taxon>
        <taxon>Betaproteobacteria</taxon>
        <taxon>Rhodocyclales</taxon>
        <taxon>Azonexaceae</taxon>
        <taxon>Azonexus</taxon>
    </lineage>
</organism>
<dbReference type="EMBL" id="MTHD01000004">
    <property type="protein sequence ID" value="OMG52957.1"/>
    <property type="molecule type" value="Genomic_DNA"/>
</dbReference>
<dbReference type="GO" id="GO:0008270">
    <property type="term" value="F:zinc ion binding"/>
    <property type="evidence" value="ECO:0007669"/>
    <property type="project" value="UniProtKB-UniRule"/>
</dbReference>
<comment type="function">
    <text evidence="3">Inhibits all the catalytic activities of DNA gyrase by preventing its interaction with DNA. Acts by binding directly to the C-terminal domain of GyrB, which probably disrupts DNA binding by the gyrase.</text>
</comment>
<comment type="similarity">
    <text evidence="3">Belongs to the DNA gyrase inhibitor YacG family.</text>
</comment>
<evidence type="ECO:0000256" key="4">
    <source>
        <dbReference type="SAM" id="MobiDB-lite"/>
    </source>
</evidence>